<evidence type="ECO:0000256" key="1">
    <source>
        <dbReference type="SAM" id="MobiDB-lite"/>
    </source>
</evidence>
<feature type="compositionally biased region" description="Polar residues" evidence="1">
    <location>
        <begin position="80"/>
        <end position="89"/>
    </location>
</feature>
<name>A0A9W8TED9_9AGAR</name>
<dbReference type="Proteomes" id="UP001148786">
    <property type="component" value="Unassembled WGS sequence"/>
</dbReference>
<dbReference type="AlphaFoldDB" id="A0A9W8TED9"/>
<keyword evidence="3" id="KW-1185">Reference proteome</keyword>
<proteinExistence type="predicted"/>
<dbReference type="OrthoDB" id="6418345at2759"/>
<feature type="compositionally biased region" description="Low complexity" evidence="1">
    <location>
        <begin position="175"/>
        <end position="189"/>
    </location>
</feature>
<evidence type="ECO:0000313" key="3">
    <source>
        <dbReference type="Proteomes" id="UP001148786"/>
    </source>
</evidence>
<protein>
    <submittedName>
        <fullName evidence="2">Uncharacterized protein</fullName>
    </submittedName>
</protein>
<dbReference type="EMBL" id="JANKHO010000033">
    <property type="protein sequence ID" value="KAJ3517029.1"/>
    <property type="molecule type" value="Genomic_DNA"/>
</dbReference>
<feature type="region of interest" description="Disordered" evidence="1">
    <location>
        <begin position="77"/>
        <end position="102"/>
    </location>
</feature>
<evidence type="ECO:0000313" key="2">
    <source>
        <dbReference type="EMBL" id="KAJ3517029.1"/>
    </source>
</evidence>
<gene>
    <name evidence="2" type="ORF">NLJ89_g760</name>
</gene>
<feature type="region of interest" description="Disordered" evidence="1">
    <location>
        <begin position="166"/>
        <end position="190"/>
    </location>
</feature>
<reference evidence="2" key="1">
    <citation type="submission" date="2022-07" db="EMBL/GenBank/DDBJ databases">
        <title>Genome Sequence of Agrocybe chaxingu.</title>
        <authorList>
            <person name="Buettner E."/>
        </authorList>
    </citation>
    <scope>NUCLEOTIDE SEQUENCE</scope>
    <source>
        <strain evidence="2">MP-N11</strain>
    </source>
</reference>
<sequence>MDFVATLYSLSSHLNTAPQDVLDIFQATISVTPFEATRRRATGEFKTQHPANDFVLGLHYEDATSDTMAGFVQEPVVSAQDGSSDTSESPHVHPPSQPQNPVLQFAVNNAGANWSYSSSNLAATLKDPLASPEPYNHTAISWGTNDGGLLPTRFGLNRSDLYDATSSAESYGDYSPHSSQPSPPAASLARDSETEYALLPILPNSQGWTRSPGPSIPAPQIYECGALIDTVEAFITHMEAHIDFRRGWISSPSRATLPSLALPASQL</sequence>
<organism evidence="2 3">
    <name type="scientific">Agrocybe chaxingu</name>
    <dbReference type="NCBI Taxonomy" id="84603"/>
    <lineage>
        <taxon>Eukaryota</taxon>
        <taxon>Fungi</taxon>
        <taxon>Dikarya</taxon>
        <taxon>Basidiomycota</taxon>
        <taxon>Agaricomycotina</taxon>
        <taxon>Agaricomycetes</taxon>
        <taxon>Agaricomycetidae</taxon>
        <taxon>Agaricales</taxon>
        <taxon>Agaricineae</taxon>
        <taxon>Strophariaceae</taxon>
        <taxon>Agrocybe</taxon>
    </lineage>
</organism>
<accession>A0A9W8TED9</accession>
<comment type="caution">
    <text evidence="2">The sequence shown here is derived from an EMBL/GenBank/DDBJ whole genome shotgun (WGS) entry which is preliminary data.</text>
</comment>